<comment type="caution">
    <text evidence="3">The sequence shown here is derived from an EMBL/GenBank/DDBJ whole genome shotgun (WGS) entry which is preliminary data.</text>
</comment>
<dbReference type="Pfam" id="PF04266">
    <property type="entry name" value="ASCH"/>
    <property type="match status" value="1"/>
</dbReference>
<name>A0ABW2JNI2_9ACTN</name>
<feature type="compositionally biased region" description="Basic and acidic residues" evidence="1">
    <location>
        <begin position="21"/>
        <end position="32"/>
    </location>
</feature>
<protein>
    <submittedName>
        <fullName evidence="3">ASCH domain-containing protein</fullName>
    </submittedName>
</protein>
<keyword evidence="4" id="KW-1185">Reference proteome</keyword>
<dbReference type="SMART" id="SM01022">
    <property type="entry name" value="ASCH"/>
    <property type="match status" value="1"/>
</dbReference>
<dbReference type="InterPro" id="IPR007374">
    <property type="entry name" value="ASCH_domain"/>
</dbReference>
<accession>A0ABW2JNI2</accession>
<evidence type="ECO:0000313" key="4">
    <source>
        <dbReference type="Proteomes" id="UP001596523"/>
    </source>
</evidence>
<evidence type="ECO:0000259" key="2">
    <source>
        <dbReference type="SMART" id="SM01022"/>
    </source>
</evidence>
<feature type="region of interest" description="Disordered" evidence="1">
    <location>
        <begin position="1"/>
        <end position="45"/>
    </location>
</feature>
<dbReference type="Gene3D" id="3.10.400.10">
    <property type="entry name" value="Sulfate adenylyltransferase"/>
    <property type="match status" value="1"/>
</dbReference>
<sequence length="178" mass="19065">MVNPIETPVPREEPTTYEGPASHEEPASREEPASPAGASSADGLEPFELAFPGPLRDALVAAVLAGAKTATTGLLAAHEAENEPLPTAGQRSALVDSGGRPVAIVETTDVRVLPLGEIDLRHARDEGEGYESVGQWRAAHEEFWHSAELRELLGDPGFTVDDTTMVVAERFEVVRRLH</sequence>
<dbReference type="InterPro" id="IPR009326">
    <property type="entry name" value="DUF984"/>
</dbReference>
<proteinExistence type="predicted"/>
<reference evidence="4" key="1">
    <citation type="journal article" date="2019" name="Int. J. Syst. Evol. Microbiol.">
        <title>The Global Catalogue of Microorganisms (GCM) 10K type strain sequencing project: providing services to taxonomists for standard genome sequencing and annotation.</title>
        <authorList>
            <consortium name="The Broad Institute Genomics Platform"/>
            <consortium name="The Broad Institute Genome Sequencing Center for Infectious Disease"/>
            <person name="Wu L."/>
            <person name="Ma J."/>
        </authorList>
    </citation>
    <scope>NUCLEOTIDE SEQUENCE [LARGE SCALE GENOMIC DNA]</scope>
    <source>
        <strain evidence="4">SYNS20</strain>
    </source>
</reference>
<dbReference type="PANTHER" id="PTHR39203">
    <property type="entry name" value="CYTOPLASMIC PROTEIN-RELATED"/>
    <property type="match status" value="1"/>
</dbReference>
<dbReference type="PANTHER" id="PTHR39203:SF1">
    <property type="entry name" value="CYTOPLASMIC PROTEIN"/>
    <property type="match status" value="1"/>
</dbReference>
<dbReference type="RefSeq" id="WP_381832709.1">
    <property type="nucleotide sequence ID" value="NZ_JBHTCF010000009.1"/>
</dbReference>
<dbReference type="SUPFAM" id="SSF88697">
    <property type="entry name" value="PUA domain-like"/>
    <property type="match status" value="1"/>
</dbReference>
<dbReference type="Proteomes" id="UP001596523">
    <property type="component" value="Unassembled WGS sequence"/>
</dbReference>
<evidence type="ECO:0000313" key="3">
    <source>
        <dbReference type="EMBL" id="MFC7306862.1"/>
    </source>
</evidence>
<dbReference type="EMBL" id="JBHTCF010000009">
    <property type="protein sequence ID" value="MFC7306862.1"/>
    <property type="molecule type" value="Genomic_DNA"/>
</dbReference>
<organism evidence="3 4">
    <name type="scientific">Streptomyces monticola</name>
    <dbReference type="NCBI Taxonomy" id="2666263"/>
    <lineage>
        <taxon>Bacteria</taxon>
        <taxon>Bacillati</taxon>
        <taxon>Actinomycetota</taxon>
        <taxon>Actinomycetes</taxon>
        <taxon>Kitasatosporales</taxon>
        <taxon>Streptomycetaceae</taxon>
        <taxon>Streptomyces</taxon>
    </lineage>
</organism>
<feature type="domain" description="ASCH" evidence="2">
    <location>
        <begin position="49"/>
        <end position="175"/>
    </location>
</feature>
<dbReference type="InterPro" id="IPR015947">
    <property type="entry name" value="PUA-like_sf"/>
</dbReference>
<evidence type="ECO:0000256" key="1">
    <source>
        <dbReference type="SAM" id="MobiDB-lite"/>
    </source>
</evidence>
<gene>
    <name evidence="3" type="ORF">ACFQVC_21855</name>
</gene>